<gene>
    <name evidence="1" type="ORF">B0H17DRAFT_1217923</name>
</gene>
<proteinExistence type="predicted"/>
<dbReference type="EMBL" id="JARKIE010000520">
    <property type="protein sequence ID" value="KAJ7631258.1"/>
    <property type="molecule type" value="Genomic_DNA"/>
</dbReference>
<comment type="caution">
    <text evidence="1">The sequence shown here is derived from an EMBL/GenBank/DDBJ whole genome shotgun (WGS) entry which is preliminary data.</text>
</comment>
<name>A0AAD7FP96_MYCRO</name>
<reference evidence="1" key="1">
    <citation type="submission" date="2023-03" db="EMBL/GenBank/DDBJ databases">
        <title>Massive genome expansion in bonnet fungi (Mycena s.s.) driven by repeated elements and novel gene families across ecological guilds.</title>
        <authorList>
            <consortium name="Lawrence Berkeley National Laboratory"/>
            <person name="Harder C.B."/>
            <person name="Miyauchi S."/>
            <person name="Viragh M."/>
            <person name="Kuo A."/>
            <person name="Thoen E."/>
            <person name="Andreopoulos B."/>
            <person name="Lu D."/>
            <person name="Skrede I."/>
            <person name="Drula E."/>
            <person name="Henrissat B."/>
            <person name="Morin E."/>
            <person name="Kohler A."/>
            <person name="Barry K."/>
            <person name="LaButti K."/>
            <person name="Morin E."/>
            <person name="Salamov A."/>
            <person name="Lipzen A."/>
            <person name="Mereny Z."/>
            <person name="Hegedus B."/>
            <person name="Baldrian P."/>
            <person name="Stursova M."/>
            <person name="Weitz H."/>
            <person name="Taylor A."/>
            <person name="Grigoriev I.V."/>
            <person name="Nagy L.G."/>
            <person name="Martin F."/>
            <person name="Kauserud H."/>
        </authorList>
    </citation>
    <scope>NUCLEOTIDE SEQUENCE</scope>
    <source>
        <strain evidence="1">CBHHK067</strain>
    </source>
</reference>
<keyword evidence="2" id="KW-1185">Reference proteome</keyword>
<accession>A0AAD7FP96</accession>
<dbReference type="Proteomes" id="UP001221757">
    <property type="component" value="Unassembled WGS sequence"/>
</dbReference>
<sequence>MSLEPPAPNISWDEVVEELEDKPWARPACKLMMDKVLQAAASKVLVFRILNTREEINRLNIEI</sequence>
<organism evidence="1 2">
    <name type="scientific">Mycena rosella</name>
    <name type="common">Pink bonnet</name>
    <name type="synonym">Agaricus rosellus</name>
    <dbReference type="NCBI Taxonomy" id="1033263"/>
    <lineage>
        <taxon>Eukaryota</taxon>
        <taxon>Fungi</taxon>
        <taxon>Dikarya</taxon>
        <taxon>Basidiomycota</taxon>
        <taxon>Agaricomycotina</taxon>
        <taxon>Agaricomycetes</taxon>
        <taxon>Agaricomycetidae</taxon>
        <taxon>Agaricales</taxon>
        <taxon>Marasmiineae</taxon>
        <taxon>Mycenaceae</taxon>
        <taxon>Mycena</taxon>
    </lineage>
</organism>
<evidence type="ECO:0000313" key="1">
    <source>
        <dbReference type="EMBL" id="KAJ7631258.1"/>
    </source>
</evidence>
<evidence type="ECO:0000313" key="2">
    <source>
        <dbReference type="Proteomes" id="UP001221757"/>
    </source>
</evidence>
<dbReference type="AlphaFoldDB" id="A0AAD7FP96"/>
<protein>
    <submittedName>
        <fullName evidence="1">Uncharacterized protein</fullName>
    </submittedName>
</protein>